<dbReference type="Pfam" id="PF00201">
    <property type="entry name" value="UDPGT"/>
    <property type="match status" value="1"/>
</dbReference>
<dbReference type="Proteomes" id="UP000054549">
    <property type="component" value="Unassembled WGS sequence"/>
</dbReference>
<gene>
    <name evidence="2" type="ORF">M378DRAFT_15599</name>
</gene>
<dbReference type="PANTHER" id="PTHR48045">
    <property type="entry name" value="UDP-GLYCOSYLTRANSFERASE 72B1"/>
    <property type="match status" value="1"/>
</dbReference>
<accession>A0A0C2WNS4</accession>
<dbReference type="STRING" id="946122.A0A0C2WNS4"/>
<name>A0A0C2WNS4_AMAMK</name>
<proteinExistence type="predicted"/>
<dbReference type="EMBL" id="KN818340">
    <property type="protein sequence ID" value="KIL58346.1"/>
    <property type="molecule type" value="Genomic_DNA"/>
</dbReference>
<evidence type="ECO:0000313" key="2">
    <source>
        <dbReference type="EMBL" id="KIL58346.1"/>
    </source>
</evidence>
<dbReference type="InParanoid" id="A0A0C2WNS4"/>
<dbReference type="SUPFAM" id="SSF53756">
    <property type="entry name" value="UDP-Glycosyltransferase/glycogen phosphorylase"/>
    <property type="match status" value="1"/>
</dbReference>
<dbReference type="GO" id="GO:0008194">
    <property type="term" value="F:UDP-glycosyltransferase activity"/>
    <property type="evidence" value="ECO:0007669"/>
    <property type="project" value="InterPro"/>
</dbReference>
<organism evidence="2 3">
    <name type="scientific">Amanita muscaria (strain Koide BX008)</name>
    <dbReference type="NCBI Taxonomy" id="946122"/>
    <lineage>
        <taxon>Eukaryota</taxon>
        <taxon>Fungi</taxon>
        <taxon>Dikarya</taxon>
        <taxon>Basidiomycota</taxon>
        <taxon>Agaricomycotina</taxon>
        <taxon>Agaricomycetes</taxon>
        <taxon>Agaricomycetidae</taxon>
        <taxon>Agaricales</taxon>
        <taxon>Pluteineae</taxon>
        <taxon>Amanitaceae</taxon>
        <taxon>Amanita</taxon>
    </lineage>
</organism>
<reference evidence="2 3" key="1">
    <citation type="submission" date="2014-04" db="EMBL/GenBank/DDBJ databases">
        <title>Evolutionary Origins and Diversification of the Mycorrhizal Mutualists.</title>
        <authorList>
            <consortium name="DOE Joint Genome Institute"/>
            <consortium name="Mycorrhizal Genomics Consortium"/>
            <person name="Kohler A."/>
            <person name="Kuo A."/>
            <person name="Nagy L.G."/>
            <person name="Floudas D."/>
            <person name="Copeland A."/>
            <person name="Barry K.W."/>
            <person name="Cichocki N."/>
            <person name="Veneault-Fourrey C."/>
            <person name="LaButti K."/>
            <person name="Lindquist E.A."/>
            <person name="Lipzen A."/>
            <person name="Lundell T."/>
            <person name="Morin E."/>
            <person name="Murat C."/>
            <person name="Riley R."/>
            <person name="Ohm R."/>
            <person name="Sun H."/>
            <person name="Tunlid A."/>
            <person name="Henrissat B."/>
            <person name="Grigoriev I.V."/>
            <person name="Hibbett D.S."/>
            <person name="Martin F."/>
        </authorList>
    </citation>
    <scope>NUCLEOTIDE SEQUENCE [LARGE SCALE GENOMIC DNA]</scope>
    <source>
        <strain evidence="2 3">Koide BX008</strain>
    </source>
</reference>
<dbReference type="AlphaFoldDB" id="A0A0C2WNS4"/>
<evidence type="ECO:0000313" key="3">
    <source>
        <dbReference type="Proteomes" id="UP000054549"/>
    </source>
</evidence>
<dbReference type="OrthoDB" id="5835829at2759"/>
<dbReference type="InterPro" id="IPR002213">
    <property type="entry name" value="UDP_glucos_trans"/>
</dbReference>
<sequence>MSTGDNIPPTIRPTAIITDCDYFPILQSIREITGKNVPVWNWWPAGAYLQLRIFGPEKYGGLGDVANKARHVAEATGRDVEEVTKEMTNMKQGKLIVLPGLPAFYDYEWYPQPDDRYKELPVCFYDVFKAGAEFMKECDAVVYNTCSAYEPEAIYATRQWLKESGSRKLYTIGPIFPWPDTIFESSKHGLLATDHEVPEYGTPVRAFMDRILASHGEKSLLYPPYHADNEAGQFRCHSEHEIPFIFAIASPHADLPTELIEKVSGSGFAMISKWCPQQMILSHPVTGWFLSHCGRNSILEALSRGIPIIAWPLVFDQPVNAAYISLSLDVAFELIQVRTGIEGLKRLHRGGSPTVGTCESVAAEARDVLRRIKGSEGDRKRRNAEAVRDKLSKNAGDGLEDFKRLLRDATKD</sequence>
<dbReference type="Gene3D" id="3.40.50.2000">
    <property type="entry name" value="Glycogen Phosphorylase B"/>
    <property type="match status" value="2"/>
</dbReference>
<evidence type="ECO:0000256" key="1">
    <source>
        <dbReference type="ARBA" id="ARBA00022679"/>
    </source>
</evidence>
<keyword evidence="3" id="KW-1185">Reference proteome</keyword>
<dbReference type="PANTHER" id="PTHR48045:SF31">
    <property type="entry name" value="UDP-GLYCOSYLTRANSFERASE 76B1-LIKE"/>
    <property type="match status" value="1"/>
</dbReference>
<protein>
    <submittedName>
        <fullName evidence="2">Glycosyltransferase family 1 protein</fullName>
    </submittedName>
</protein>
<dbReference type="HOGENOM" id="CLU_001724_12_1_1"/>
<keyword evidence="1 2" id="KW-0808">Transferase</keyword>